<dbReference type="SUPFAM" id="SSF103473">
    <property type="entry name" value="MFS general substrate transporter"/>
    <property type="match status" value="1"/>
</dbReference>
<feature type="transmembrane region" description="Helical" evidence="7">
    <location>
        <begin position="21"/>
        <end position="42"/>
    </location>
</feature>
<protein>
    <submittedName>
        <fullName evidence="9">General substrate transporter</fullName>
    </submittedName>
</protein>
<feature type="transmembrane region" description="Helical" evidence="7">
    <location>
        <begin position="73"/>
        <end position="94"/>
    </location>
</feature>
<keyword evidence="3 7" id="KW-0812">Transmembrane</keyword>
<dbReference type="InterPro" id="IPR036259">
    <property type="entry name" value="MFS_trans_sf"/>
</dbReference>
<dbReference type="OrthoDB" id="6612291at2759"/>
<dbReference type="EMBL" id="JAGPNK010000011">
    <property type="protein sequence ID" value="KAH7311353.1"/>
    <property type="molecule type" value="Genomic_DNA"/>
</dbReference>
<keyword evidence="4 7" id="KW-1133">Transmembrane helix</keyword>
<evidence type="ECO:0000313" key="9">
    <source>
        <dbReference type="EMBL" id="KAH7311353.1"/>
    </source>
</evidence>
<accession>A0A8K0SP98</accession>
<evidence type="ECO:0000256" key="2">
    <source>
        <dbReference type="ARBA" id="ARBA00010992"/>
    </source>
</evidence>
<feature type="transmembrane region" description="Helical" evidence="7">
    <location>
        <begin position="189"/>
        <end position="212"/>
    </location>
</feature>
<sequence>MLVNFMREHNAHVTKHITRNLLLATIVIGISVFSYGFETAVINTTQAMDAFAIRFGEQLPGEQTYVLTSARLAYLNSFPLIAYAIGVVAGHFVGEKFGRKIVFVGMNLVCIAGVAICVTAGGWGQMLAGRMVLYLHVGIEAWLVPMFLAEIVPAAARGSVVGQYNLSQTFAGFISAIVTNFTSNYKGDASWQIPIGLVFIWPTLVLMFSWLVPESPRWLIRQGRFEEAVDKILYLSGVEKNYPAREEAELLMEVVKTAPTQGNWSDLLKGTNKHRTLHGSIAAIVIQITGLPFASVYGTIFLKQIGVINPFTGTMIKRSLLCIGCLAVMFLVDKTGRRPMYLVCSFINAACLMVLGGLGTISTPSMGIKKGILAMTIIFPTAYIMFASCLTVVKSEIPHTTLRDKSNMVFWSLSNVFNFAATFSLPYLLNEPSNLGPRVGLIYGSITCVCIIWGFLFLPEMTNKSLEEVDEMFEARISAWKTTKWKGTATAIITELENNGAAAIRDTSDTTSNNVKEVGNIGGEKIASRRHSKVQTSTKSRERGEVDG</sequence>
<dbReference type="PANTHER" id="PTHR48022:SF77">
    <property type="entry name" value="MAJOR FACILITATOR SUPERFAMILY (MFS) PROFILE DOMAIN-CONTAINING PROTEIN"/>
    <property type="match status" value="1"/>
</dbReference>
<comment type="subcellular location">
    <subcellularLocation>
        <location evidence="1">Membrane</location>
        <topology evidence="1">Multi-pass membrane protein</topology>
    </subcellularLocation>
</comment>
<reference evidence="9" key="1">
    <citation type="journal article" date="2021" name="Nat. Commun.">
        <title>Genetic determinants of endophytism in the Arabidopsis root mycobiome.</title>
        <authorList>
            <person name="Mesny F."/>
            <person name="Miyauchi S."/>
            <person name="Thiergart T."/>
            <person name="Pickel B."/>
            <person name="Atanasova L."/>
            <person name="Karlsson M."/>
            <person name="Huettel B."/>
            <person name="Barry K.W."/>
            <person name="Haridas S."/>
            <person name="Chen C."/>
            <person name="Bauer D."/>
            <person name="Andreopoulos W."/>
            <person name="Pangilinan J."/>
            <person name="LaButti K."/>
            <person name="Riley R."/>
            <person name="Lipzen A."/>
            <person name="Clum A."/>
            <person name="Drula E."/>
            <person name="Henrissat B."/>
            <person name="Kohler A."/>
            <person name="Grigoriev I.V."/>
            <person name="Martin F.M."/>
            <person name="Hacquard S."/>
        </authorList>
    </citation>
    <scope>NUCLEOTIDE SEQUENCE</scope>
    <source>
        <strain evidence="9">MPI-CAGE-CH-0235</strain>
    </source>
</reference>
<evidence type="ECO:0000256" key="4">
    <source>
        <dbReference type="ARBA" id="ARBA00022989"/>
    </source>
</evidence>
<keyword evidence="10" id="KW-1185">Reference proteome</keyword>
<gene>
    <name evidence="9" type="ORF">B0I35DRAFT_357030</name>
</gene>
<dbReference type="Proteomes" id="UP000813444">
    <property type="component" value="Unassembled WGS sequence"/>
</dbReference>
<feature type="compositionally biased region" description="Basic and acidic residues" evidence="6">
    <location>
        <begin position="539"/>
        <end position="548"/>
    </location>
</feature>
<feature type="transmembrane region" description="Helical" evidence="7">
    <location>
        <begin position="281"/>
        <end position="302"/>
    </location>
</feature>
<comment type="caution">
    <text evidence="9">The sequence shown here is derived from an EMBL/GenBank/DDBJ whole genome shotgun (WGS) entry which is preliminary data.</text>
</comment>
<dbReference type="Pfam" id="PF00083">
    <property type="entry name" value="Sugar_tr"/>
    <property type="match status" value="1"/>
</dbReference>
<keyword evidence="5 7" id="KW-0472">Membrane</keyword>
<feature type="transmembrane region" description="Helical" evidence="7">
    <location>
        <begin position="441"/>
        <end position="458"/>
    </location>
</feature>
<dbReference type="InterPro" id="IPR050360">
    <property type="entry name" value="MFS_Sugar_Transporters"/>
</dbReference>
<feature type="transmembrane region" description="Helical" evidence="7">
    <location>
        <begin position="101"/>
        <end position="121"/>
    </location>
</feature>
<feature type="transmembrane region" description="Helical" evidence="7">
    <location>
        <begin position="371"/>
        <end position="393"/>
    </location>
</feature>
<evidence type="ECO:0000259" key="8">
    <source>
        <dbReference type="PROSITE" id="PS50850"/>
    </source>
</evidence>
<organism evidence="9 10">
    <name type="scientific">Stachybotrys elegans</name>
    <dbReference type="NCBI Taxonomy" id="80388"/>
    <lineage>
        <taxon>Eukaryota</taxon>
        <taxon>Fungi</taxon>
        <taxon>Dikarya</taxon>
        <taxon>Ascomycota</taxon>
        <taxon>Pezizomycotina</taxon>
        <taxon>Sordariomycetes</taxon>
        <taxon>Hypocreomycetidae</taxon>
        <taxon>Hypocreales</taxon>
        <taxon>Stachybotryaceae</taxon>
        <taxon>Stachybotrys</taxon>
    </lineage>
</organism>
<feature type="transmembrane region" description="Helical" evidence="7">
    <location>
        <begin position="339"/>
        <end position="359"/>
    </location>
</feature>
<evidence type="ECO:0000256" key="7">
    <source>
        <dbReference type="SAM" id="Phobius"/>
    </source>
</evidence>
<dbReference type="InterPro" id="IPR005828">
    <property type="entry name" value="MFS_sugar_transport-like"/>
</dbReference>
<dbReference type="GO" id="GO:0005351">
    <property type="term" value="F:carbohydrate:proton symporter activity"/>
    <property type="evidence" value="ECO:0007669"/>
    <property type="project" value="TreeGrafter"/>
</dbReference>
<feature type="domain" description="Major facilitator superfamily (MFS) profile" evidence="8">
    <location>
        <begin position="24"/>
        <end position="462"/>
    </location>
</feature>
<feature type="transmembrane region" description="Helical" evidence="7">
    <location>
        <begin position="409"/>
        <end position="429"/>
    </location>
</feature>
<dbReference type="Gene3D" id="1.20.1250.20">
    <property type="entry name" value="MFS general substrate transporter like domains"/>
    <property type="match status" value="1"/>
</dbReference>
<evidence type="ECO:0000256" key="5">
    <source>
        <dbReference type="ARBA" id="ARBA00023136"/>
    </source>
</evidence>
<comment type="similarity">
    <text evidence="2">Belongs to the major facilitator superfamily. Sugar transporter (TC 2.A.1.1) family.</text>
</comment>
<dbReference type="PANTHER" id="PTHR48022">
    <property type="entry name" value="PLASTIDIC GLUCOSE TRANSPORTER 4"/>
    <property type="match status" value="1"/>
</dbReference>
<name>A0A8K0SP98_9HYPO</name>
<evidence type="ECO:0000256" key="6">
    <source>
        <dbReference type="SAM" id="MobiDB-lite"/>
    </source>
</evidence>
<dbReference type="AlphaFoldDB" id="A0A8K0SP98"/>
<feature type="transmembrane region" description="Helical" evidence="7">
    <location>
        <begin position="314"/>
        <end position="332"/>
    </location>
</feature>
<dbReference type="GO" id="GO:0016020">
    <property type="term" value="C:membrane"/>
    <property type="evidence" value="ECO:0007669"/>
    <property type="project" value="UniProtKB-SubCell"/>
</dbReference>
<evidence type="ECO:0000256" key="3">
    <source>
        <dbReference type="ARBA" id="ARBA00022692"/>
    </source>
</evidence>
<dbReference type="PROSITE" id="PS50850">
    <property type="entry name" value="MFS"/>
    <property type="match status" value="1"/>
</dbReference>
<evidence type="ECO:0000313" key="10">
    <source>
        <dbReference type="Proteomes" id="UP000813444"/>
    </source>
</evidence>
<dbReference type="InterPro" id="IPR020846">
    <property type="entry name" value="MFS_dom"/>
</dbReference>
<evidence type="ECO:0000256" key="1">
    <source>
        <dbReference type="ARBA" id="ARBA00004141"/>
    </source>
</evidence>
<feature type="region of interest" description="Disordered" evidence="6">
    <location>
        <begin position="526"/>
        <end position="548"/>
    </location>
</feature>
<proteinExistence type="inferred from homology"/>